<evidence type="ECO:0000256" key="7">
    <source>
        <dbReference type="ARBA" id="ARBA00022918"/>
    </source>
</evidence>
<keyword evidence="6" id="KW-0229">DNA integration</keyword>
<dbReference type="OrthoDB" id="1426661at2759"/>
<dbReference type="Proteomes" id="UP000825935">
    <property type="component" value="Chromosome 13"/>
</dbReference>
<dbReference type="InterPro" id="IPR039537">
    <property type="entry name" value="Retrotran_Ty1/copia-like"/>
</dbReference>
<keyword evidence="2" id="KW-0479">Metal-binding</keyword>
<comment type="caution">
    <text evidence="11">The sequence shown here is derived from an EMBL/GenBank/DDBJ whole genome shotgun (WGS) entry which is preliminary data.</text>
</comment>
<evidence type="ECO:0000313" key="12">
    <source>
        <dbReference type="Proteomes" id="UP000825935"/>
    </source>
</evidence>
<keyword evidence="8" id="KW-0808">Transferase</keyword>
<accession>A0A8T2TGX9</accession>
<organism evidence="11 12">
    <name type="scientific">Ceratopteris richardii</name>
    <name type="common">Triangle waterfern</name>
    <dbReference type="NCBI Taxonomy" id="49495"/>
    <lineage>
        <taxon>Eukaryota</taxon>
        <taxon>Viridiplantae</taxon>
        <taxon>Streptophyta</taxon>
        <taxon>Embryophyta</taxon>
        <taxon>Tracheophyta</taxon>
        <taxon>Polypodiopsida</taxon>
        <taxon>Polypodiidae</taxon>
        <taxon>Polypodiales</taxon>
        <taxon>Pteridineae</taxon>
        <taxon>Pteridaceae</taxon>
        <taxon>Parkerioideae</taxon>
        <taxon>Ceratopteris</taxon>
    </lineage>
</organism>
<evidence type="ECO:0000256" key="2">
    <source>
        <dbReference type="ARBA" id="ARBA00022723"/>
    </source>
</evidence>
<keyword evidence="8" id="KW-0548">Nucleotidyltransferase</keyword>
<keyword evidence="12" id="KW-1185">Reference proteome</keyword>
<dbReference type="GO" id="GO:0004519">
    <property type="term" value="F:endonuclease activity"/>
    <property type="evidence" value="ECO:0007669"/>
    <property type="project" value="UniProtKB-KW"/>
</dbReference>
<dbReference type="OMA" id="CPQKSEM"/>
<dbReference type="GO" id="GO:0003964">
    <property type="term" value="F:RNA-directed DNA polymerase activity"/>
    <property type="evidence" value="ECO:0007669"/>
    <property type="project" value="UniProtKB-KW"/>
</dbReference>
<dbReference type="GO" id="GO:0006310">
    <property type="term" value="P:DNA recombination"/>
    <property type="evidence" value="ECO:0007669"/>
    <property type="project" value="UniProtKB-KW"/>
</dbReference>
<keyword evidence="9" id="KW-0233">DNA recombination</keyword>
<evidence type="ECO:0000256" key="4">
    <source>
        <dbReference type="ARBA" id="ARBA00022801"/>
    </source>
</evidence>
<feature type="domain" description="GAG-pre-integrase" evidence="10">
    <location>
        <begin position="7"/>
        <end position="54"/>
    </location>
</feature>
<dbReference type="GO" id="GO:0016787">
    <property type="term" value="F:hydrolase activity"/>
    <property type="evidence" value="ECO:0007669"/>
    <property type="project" value="UniProtKB-KW"/>
</dbReference>
<dbReference type="Pfam" id="PF13976">
    <property type="entry name" value="gag_pre-integrs"/>
    <property type="match status" value="1"/>
</dbReference>
<keyword evidence="7" id="KW-0695">RNA-directed DNA polymerase</keyword>
<dbReference type="GO" id="GO:0046872">
    <property type="term" value="F:metal ion binding"/>
    <property type="evidence" value="ECO:0007669"/>
    <property type="project" value="UniProtKB-KW"/>
</dbReference>
<keyword evidence="1" id="KW-0540">Nuclease</keyword>
<sequence length="88" mass="9744">MILQAMSDAKLWHARFGHLNFASLLCPQKSEMVSSLPKLEAPGKHVCEGCILGKIQRSSFPKDVSVWATQKLKLVHSDVCGPMQHSTK</sequence>
<evidence type="ECO:0000256" key="1">
    <source>
        <dbReference type="ARBA" id="ARBA00022722"/>
    </source>
</evidence>
<dbReference type="EMBL" id="CM035418">
    <property type="protein sequence ID" value="KAH7421780.1"/>
    <property type="molecule type" value="Genomic_DNA"/>
</dbReference>
<dbReference type="GO" id="GO:0003887">
    <property type="term" value="F:DNA-directed DNA polymerase activity"/>
    <property type="evidence" value="ECO:0007669"/>
    <property type="project" value="UniProtKB-KW"/>
</dbReference>
<dbReference type="InterPro" id="IPR025724">
    <property type="entry name" value="GAG-pre-integrase_dom"/>
</dbReference>
<evidence type="ECO:0000259" key="10">
    <source>
        <dbReference type="Pfam" id="PF13976"/>
    </source>
</evidence>
<evidence type="ECO:0000256" key="9">
    <source>
        <dbReference type="ARBA" id="ARBA00023172"/>
    </source>
</evidence>
<dbReference type="PANTHER" id="PTHR42648:SF11">
    <property type="entry name" value="TRANSPOSON TY4-P GAG-POL POLYPROTEIN"/>
    <property type="match status" value="1"/>
</dbReference>
<keyword evidence="3" id="KW-0255">Endonuclease</keyword>
<evidence type="ECO:0000256" key="5">
    <source>
        <dbReference type="ARBA" id="ARBA00022842"/>
    </source>
</evidence>
<evidence type="ECO:0000256" key="6">
    <source>
        <dbReference type="ARBA" id="ARBA00022908"/>
    </source>
</evidence>
<keyword evidence="4" id="KW-0378">Hydrolase</keyword>
<evidence type="ECO:0000313" key="11">
    <source>
        <dbReference type="EMBL" id="KAH7421780.1"/>
    </source>
</evidence>
<keyword evidence="5" id="KW-0460">Magnesium</keyword>
<reference evidence="11" key="1">
    <citation type="submission" date="2021-08" db="EMBL/GenBank/DDBJ databases">
        <title>WGS assembly of Ceratopteris richardii.</title>
        <authorList>
            <person name="Marchant D.B."/>
            <person name="Chen G."/>
            <person name="Jenkins J."/>
            <person name="Shu S."/>
            <person name="Leebens-Mack J."/>
            <person name="Grimwood J."/>
            <person name="Schmutz J."/>
            <person name="Soltis P."/>
            <person name="Soltis D."/>
            <person name="Chen Z.-H."/>
        </authorList>
    </citation>
    <scope>NUCLEOTIDE SEQUENCE</scope>
    <source>
        <strain evidence="11">Whitten #5841</strain>
        <tissue evidence="11">Leaf</tissue>
    </source>
</reference>
<gene>
    <name evidence="11" type="ORF">KP509_13G075100</name>
</gene>
<proteinExistence type="predicted"/>
<name>A0A8T2TGX9_CERRI</name>
<dbReference type="PANTHER" id="PTHR42648">
    <property type="entry name" value="TRANSPOSASE, PUTATIVE-RELATED"/>
    <property type="match status" value="1"/>
</dbReference>
<dbReference type="GO" id="GO:0015074">
    <property type="term" value="P:DNA integration"/>
    <property type="evidence" value="ECO:0007669"/>
    <property type="project" value="UniProtKB-KW"/>
</dbReference>
<keyword evidence="8" id="KW-0239">DNA-directed DNA polymerase</keyword>
<protein>
    <recommendedName>
        <fullName evidence="10">GAG-pre-integrase domain-containing protein</fullName>
    </recommendedName>
</protein>
<dbReference type="AlphaFoldDB" id="A0A8T2TGX9"/>
<evidence type="ECO:0000256" key="3">
    <source>
        <dbReference type="ARBA" id="ARBA00022759"/>
    </source>
</evidence>
<evidence type="ECO:0000256" key="8">
    <source>
        <dbReference type="ARBA" id="ARBA00022932"/>
    </source>
</evidence>